<proteinExistence type="predicted"/>
<gene>
    <name evidence="2" type="ORF">ACETWP_08200</name>
</gene>
<dbReference type="Proteomes" id="UP001575652">
    <property type="component" value="Unassembled WGS sequence"/>
</dbReference>
<accession>A0ABV4UNP0</accession>
<keyword evidence="3" id="KW-1185">Reference proteome</keyword>
<dbReference type="RefSeq" id="WP_373971742.1">
    <property type="nucleotide sequence ID" value="NZ_JBHDLJ010000005.1"/>
</dbReference>
<evidence type="ECO:0000313" key="3">
    <source>
        <dbReference type="Proteomes" id="UP001575652"/>
    </source>
</evidence>
<protein>
    <submittedName>
        <fullName evidence="2">Uncharacterized protein</fullName>
    </submittedName>
</protein>
<feature type="region of interest" description="Disordered" evidence="1">
    <location>
        <begin position="1"/>
        <end position="29"/>
    </location>
</feature>
<name>A0ABV4UNP0_9MICC</name>
<dbReference type="EMBL" id="JBHDLJ010000005">
    <property type="protein sequence ID" value="MFB0834568.1"/>
    <property type="molecule type" value="Genomic_DNA"/>
</dbReference>
<sequence length="372" mass="41696">MLAADEMPESWRPAGQVQEGLATGPWTASESEEAAFTVRKGVEEMAELYGRRPAAVADLWEDSVASLIEVTYGSANTAAVDELARDAARNNLTILIQPYQDRDPGEARCADYGSVLPLALYAHNQYQENDHRVGHMVDFANSAFAQCRSLSEAMEIDYEPLFAAGEASLEDAFDLMIWGLLLIEAQVVPGMELPSEAREFPAELWRFFREYPLPGAAQFPDGADDDEFIETAYLATHIAYIPTGNHRFPIYVEDAPNVYDFHRENFYAVLEMGELDLVAEFVDSLRQYGCTAENDLQVRDGTRYMLDVFHSGGDRWMAYREPGQTDEDVDDYDLIHKAWTAVLGVRERVIEQPEPGNYGGVVRSWLPDPGAR</sequence>
<reference evidence="2 3" key="1">
    <citation type="submission" date="2024-09" db="EMBL/GenBank/DDBJ databases">
        <authorList>
            <person name="Salinas-Garcia M.A."/>
            <person name="Prieme A."/>
        </authorList>
    </citation>
    <scope>NUCLEOTIDE SEQUENCE [LARGE SCALE GENOMIC DNA]</scope>
    <source>
        <strain evidence="2 3">DSM 21081</strain>
    </source>
</reference>
<organism evidence="2 3">
    <name type="scientific">Arthrobacter halodurans</name>
    <dbReference type="NCBI Taxonomy" id="516699"/>
    <lineage>
        <taxon>Bacteria</taxon>
        <taxon>Bacillati</taxon>
        <taxon>Actinomycetota</taxon>
        <taxon>Actinomycetes</taxon>
        <taxon>Micrococcales</taxon>
        <taxon>Micrococcaceae</taxon>
        <taxon>Arthrobacter</taxon>
    </lineage>
</organism>
<comment type="caution">
    <text evidence="2">The sequence shown here is derived from an EMBL/GenBank/DDBJ whole genome shotgun (WGS) entry which is preliminary data.</text>
</comment>
<evidence type="ECO:0000313" key="2">
    <source>
        <dbReference type="EMBL" id="MFB0834568.1"/>
    </source>
</evidence>
<evidence type="ECO:0000256" key="1">
    <source>
        <dbReference type="SAM" id="MobiDB-lite"/>
    </source>
</evidence>